<dbReference type="EMBL" id="JAWDJW010008160">
    <property type="protein sequence ID" value="KAK3060973.1"/>
    <property type="molecule type" value="Genomic_DNA"/>
</dbReference>
<evidence type="ECO:0000313" key="1">
    <source>
        <dbReference type="EMBL" id="KAK3060973.1"/>
    </source>
</evidence>
<reference evidence="1" key="1">
    <citation type="submission" date="2024-09" db="EMBL/GenBank/DDBJ databases">
        <title>Black Yeasts Isolated from many extreme environments.</title>
        <authorList>
            <person name="Coleine C."/>
            <person name="Stajich J.E."/>
            <person name="Selbmann L."/>
        </authorList>
    </citation>
    <scope>NUCLEOTIDE SEQUENCE</scope>
    <source>
        <strain evidence="1">CCFEE 5737</strain>
    </source>
</reference>
<feature type="non-terminal residue" evidence="1">
    <location>
        <position position="835"/>
    </location>
</feature>
<name>A0ACC3D351_9PEZI</name>
<proteinExistence type="predicted"/>
<protein>
    <submittedName>
        <fullName evidence="1">Uncharacterized protein</fullName>
    </submittedName>
</protein>
<gene>
    <name evidence="1" type="ORF">LTS18_007303</name>
</gene>
<sequence length="835" mass="94430">MSAPYLGALTLVFTLAIEVLQIAKHPNVGAAVTVDAEAIVEKAARSLARYTVGCSLDPLRDFLDDNRLEALRDAGIHGNRPVVERIVILHLALSAAQIPECSFWDLFNESRLPGLNDLTSVKELERVWYDTFTVLPFLEIGSEGLLQPGLRFQVSIDNWPVAKMLLERTLTLYPETARQQGSDINNYLRVILTRCFHLIRDWGWQRCEPVLGSIFDFFARNKLAPLAHEESRKPPSFLAYLDQSPSLAIQPNDKAFTIFLKTLAVGLRSLRAVYPDRKIQGIAWRYIPNHGRTYRKDENVRQEDIDALRNHHDLLCTLYWASPPGFRPRINLISSLVDHAASHREACRINVRAWSNLIRYQLSKDEPVANLDSFIEWFKEIINLSMAQYKLAKTEAEAQYDSLKAKDSASVSPQLVEDTIKRNESQIIATLIDAMVGMKAAIKAAANKESASKLIKDSAIGRVLQLYDPKKHHLTSLLIELMDIYQNYIAFIERRLSSTFSPQRSEESQDYGDWPDSEETQDIDTAQNCAVDPVEVAYEPVHQLLSSCFGSESSPEGVLLVKVTETWSSVARCSVHCSKKSWDSFIDAYSSSSWSQLRDTPQTRKYKPLFMALLLYNDSCVLRACESSILSSWMISLVERDSLLKHQHRLTSALLNADPQHPLLCNLPFLPTYDKYDISAADLRQRRLGLISSILSNMRNAFEDIMRERPQDLRNVRHDNSSLLRSMMSAMKSNYLELQHGQHGHRSETVNGAYVTFVQQVVEFLQQYTTDICPVDKFFTDSAAFPLPAADPTYVVGRLRSYGARLSDAGTVKKLAIFSQSVAERAAVDGQQAYL</sequence>
<accession>A0ACC3D351</accession>
<dbReference type="Proteomes" id="UP001186974">
    <property type="component" value="Unassembled WGS sequence"/>
</dbReference>
<comment type="caution">
    <text evidence="1">The sequence shown here is derived from an EMBL/GenBank/DDBJ whole genome shotgun (WGS) entry which is preliminary data.</text>
</comment>
<keyword evidence="2" id="KW-1185">Reference proteome</keyword>
<organism evidence="1 2">
    <name type="scientific">Coniosporium uncinatum</name>
    <dbReference type="NCBI Taxonomy" id="93489"/>
    <lineage>
        <taxon>Eukaryota</taxon>
        <taxon>Fungi</taxon>
        <taxon>Dikarya</taxon>
        <taxon>Ascomycota</taxon>
        <taxon>Pezizomycotina</taxon>
        <taxon>Dothideomycetes</taxon>
        <taxon>Dothideomycetes incertae sedis</taxon>
        <taxon>Coniosporium</taxon>
    </lineage>
</organism>
<evidence type="ECO:0000313" key="2">
    <source>
        <dbReference type="Proteomes" id="UP001186974"/>
    </source>
</evidence>